<keyword evidence="2" id="KW-1133">Transmembrane helix</keyword>
<proteinExistence type="predicted"/>
<accession>A0ABP1Q533</accession>
<feature type="region of interest" description="Disordered" evidence="1">
    <location>
        <begin position="226"/>
        <end position="250"/>
    </location>
</feature>
<feature type="transmembrane region" description="Helical" evidence="2">
    <location>
        <begin position="36"/>
        <end position="60"/>
    </location>
</feature>
<evidence type="ECO:0000256" key="2">
    <source>
        <dbReference type="SAM" id="Phobius"/>
    </source>
</evidence>
<evidence type="ECO:0000256" key="1">
    <source>
        <dbReference type="SAM" id="MobiDB-lite"/>
    </source>
</evidence>
<reference evidence="3 4" key="1">
    <citation type="submission" date="2024-08" db="EMBL/GenBank/DDBJ databases">
        <authorList>
            <person name="Cucini C."/>
            <person name="Frati F."/>
        </authorList>
    </citation>
    <scope>NUCLEOTIDE SEQUENCE [LARGE SCALE GENOMIC DNA]</scope>
</reference>
<name>A0ABP1Q533_9HEXA</name>
<comment type="caution">
    <text evidence="3">The sequence shown here is derived from an EMBL/GenBank/DDBJ whole genome shotgun (WGS) entry which is preliminary data.</text>
</comment>
<dbReference type="Proteomes" id="UP001642540">
    <property type="component" value="Unassembled WGS sequence"/>
</dbReference>
<feature type="transmembrane region" description="Helical" evidence="2">
    <location>
        <begin position="66"/>
        <end position="85"/>
    </location>
</feature>
<protein>
    <submittedName>
        <fullName evidence="3">Uncharacterized protein</fullName>
    </submittedName>
</protein>
<evidence type="ECO:0000313" key="3">
    <source>
        <dbReference type="EMBL" id="CAL8088070.1"/>
    </source>
</evidence>
<sequence>MYLINLSHINIMPQTSNAPRHPRASYGAGQVQLFSFLFKGFLVTISPILGLGLLRIIFFVFTNPKYFFFSWLLILAIGLVAEFFTDTWRPSSQFSTRTNQPAQPNSGGQAPNIQNTGNEEDGTVTTNKSPTVLFKSQAAIASHTMADKIAAAAADSKVFEKNSGVDVDIDNVSSEESTSPLVQVEACVKIGSRSRNGSPVPRSRSSSVTKGYGKPILLRMDYKLESRSSPKNATETNSMQSSTCPVTETENANQVSFDVSKKDLKKRSPIHSIVPSNIHNSEKKKTIPYSEENLIDHLHFSSMIHVDGENNFTEQVKVKDQIQSKSKVDVETASKEWGILMYQNSENENVHVELEVGPREDAKSK</sequence>
<evidence type="ECO:0000313" key="4">
    <source>
        <dbReference type="Proteomes" id="UP001642540"/>
    </source>
</evidence>
<keyword evidence="4" id="KW-1185">Reference proteome</keyword>
<feature type="region of interest" description="Disordered" evidence="1">
    <location>
        <begin position="94"/>
        <end position="127"/>
    </location>
</feature>
<organism evidence="3 4">
    <name type="scientific">Orchesella dallaii</name>
    <dbReference type="NCBI Taxonomy" id="48710"/>
    <lineage>
        <taxon>Eukaryota</taxon>
        <taxon>Metazoa</taxon>
        <taxon>Ecdysozoa</taxon>
        <taxon>Arthropoda</taxon>
        <taxon>Hexapoda</taxon>
        <taxon>Collembola</taxon>
        <taxon>Entomobryomorpha</taxon>
        <taxon>Entomobryoidea</taxon>
        <taxon>Orchesellidae</taxon>
        <taxon>Orchesellinae</taxon>
        <taxon>Orchesella</taxon>
    </lineage>
</organism>
<dbReference type="EMBL" id="CAXLJM020000022">
    <property type="protein sequence ID" value="CAL8088070.1"/>
    <property type="molecule type" value="Genomic_DNA"/>
</dbReference>
<feature type="compositionally biased region" description="Polar residues" evidence="1">
    <location>
        <begin position="229"/>
        <end position="250"/>
    </location>
</feature>
<keyword evidence="2" id="KW-0472">Membrane</keyword>
<keyword evidence="2" id="KW-0812">Transmembrane</keyword>
<gene>
    <name evidence="3" type="ORF">ODALV1_LOCUS6938</name>
</gene>